<name>X1M4A0_9ZZZZ</name>
<dbReference type="InterPro" id="IPR029063">
    <property type="entry name" value="SAM-dependent_MTases_sf"/>
</dbReference>
<proteinExistence type="predicted"/>
<accession>X1M4A0</accession>
<evidence type="ECO:0008006" key="2">
    <source>
        <dbReference type="Google" id="ProtNLM"/>
    </source>
</evidence>
<gene>
    <name evidence="1" type="ORF">S06H3_12683</name>
</gene>
<organism evidence="1">
    <name type="scientific">marine sediment metagenome</name>
    <dbReference type="NCBI Taxonomy" id="412755"/>
    <lineage>
        <taxon>unclassified sequences</taxon>
        <taxon>metagenomes</taxon>
        <taxon>ecological metagenomes</taxon>
    </lineage>
</organism>
<dbReference type="Gene3D" id="3.40.50.150">
    <property type="entry name" value="Vaccinia Virus protein VP39"/>
    <property type="match status" value="1"/>
</dbReference>
<dbReference type="AlphaFoldDB" id="X1M4A0"/>
<evidence type="ECO:0000313" key="1">
    <source>
        <dbReference type="EMBL" id="GAI09465.1"/>
    </source>
</evidence>
<comment type="caution">
    <text evidence="1">The sequence shown here is derived from an EMBL/GenBank/DDBJ whole genome shotgun (WGS) entry which is preliminary data.</text>
</comment>
<sequence length="93" mass="10826">MPNVKVINEKGRNFISASKHKFDLVFLCLDDSYKAVTAGTYSLGENYKYTVEAIKQYYNHLENDGILCISRWLQLPPSESLKRKREQLILNTR</sequence>
<reference evidence="1" key="1">
    <citation type="journal article" date="2014" name="Front. Microbiol.">
        <title>High frequency of phylogenetically diverse reductive dehalogenase-homologous genes in deep subseafloor sedimentary metagenomes.</title>
        <authorList>
            <person name="Kawai M."/>
            <person name="Futagami T."/>
            <person name="Toyoda A."/>
            <person name="Takaki Y."/>
            <person name="Nishi S."/>
            <person name="Hori S."/>
            <person name="Arai W."/>
            <person name="Tsubouchi T."/>
            <person name="Morono Y."/>
            <person name="Uchiyama I."/>
            <person name="Ito T."/>
            <person name="Fujiyama A."/>
            <person name="Inagaki F."/>
            <person name="Takami H."/>
        </authorList>
    </citation>
    <scope>NUCLEOTIDE SEQUENCE</scope>
    <source>
        <strain evidence="1">Expedition CK06-06</strain>
    </source>
</reference>
<dbReference type="EMBL" id="BARV01006199">
    <property type="protein sequence ID" value="GAI09465.1"/>
    <property type="molecule type" value="Genomic_DNA"/>
</dbReference>
<dbReference type="SUPFAM" id="SSF53335">
    <property type="entry name" value="S-adenosyl-L-methionine-dependent methyltransferases"/>
    <property type="match status" value="1"/>
</dbReference>
<protein>
    <recommendedName>
        <fullName evidence="2">PABS domain-containing protein</fullName>
    </recommendedName>
</protein>